<dbReference type="Proteomes" id="UP001165960">
    <property type="component" value="Unassembled WGS sequence"/>
</dbReference>
<evidence type="ECO:0000313" key="2">
    <source>
        <dbReference type="Proteomes" id="UP001165960"/>
    </source>
</evidence>
<protein>
    <submittedName>
        <fullName evidence="1">Uncharacterized protein</fullName>
    </submittedName>
</protein>
<dbReference type="EMBL" id="QTSX02003272">
    <property type="protein sequence ID" value="KAJ9071344.1"/>
    <property type="molecule type" value="Genomic_DNA"/>
</dbReference>
<accession>A0ACC2T9L5</accession>
<sequence length="183" mass="20278">MSLLKNEYSTIAEIKKLIPPMLKSFHKGQNGRVAVIGGSLEYTGAPYFSAMSSLRAGADLAHVICEPSAAAVIKTYSPDLIVHPLLRTEGCKEFSSQEIVFKIDELLPRFHSLIIGPGLSRDPLILSTTLLVIQNAKAKKIPMVIDAVRYLTFIITELLRMAFFCCKKNPDIFPRLQRGCLNT</sequence>
<comment type="caution">
    <text evidence="1">The sequence shown here is derived from an EMBL/GenBank/DDBJ whole genome shotgun (WGS) entry which is preliminary data.</text>
</comment>
<keyword evidence="2" id="KW-1185">Reference proteome</keyword>
<proteinExistence type="predicted"/>
<organism evidence="1 2">
    <name type="scientific">Entomophthora muscae</name>
    <dbReference type="NCBI Taxonomy" id="34485"/>
    <lineage>
        <taxon>Eukaryota</taxon>
        <taxon>Fungi</taxon>
        <taxon>Fungi incertae sedis</taxon>
        <taxon>Zoopagomycota</taxon>
        <taxon>Entomophthoromycotina</taxon>
        <taxon>Entomophthoromycetes</taxon>
        <taxon>Entomophthorales</taxon>
        <taxon>Entomophthoraceae</taxon>
        <taxon>Entomophthora</taxon>
    </lineage>
</organism>
<evidence type="ECO:0000313" key="1">
    <source>
        <dbReference type="EMBL" id="KAJ9071344.1"/>
    </source>
</evidence>
<name>A0ACC2T9L5_9FUNG</name>
<reference evidence="1" key="1">
    <citation type="submission" date="2022-04" db="EMBL/GenBank/DDBJ databases">
        <title>Genome of the entomopathogenic fungus Entomophthora muscae.</title>
        <authorList>
            <person name="Elya C."/>
            <person name="Lovett B.R."/>
            <person name="Lee E."/>
            <person name="Macias A.M."/>
            <person name="Hajek A.E."/>
            <person name="De Bivort B.L."/>
            <person name="Kasson M.T."/>
            <person name="De Fine Licht H.H."/>
            <person name="Stajich J.E."/>
        </authorList>
    </citation>
    <scope>NUCLEOTIDE SEQUENCE</scope>
    <source>
        <strain evidence="1">Berkeley</strain>
    </source>
</reference>
<gene>
    <name evidence="1" type="ORF">DSO57_1037874</name>
</gene>